<dbReference type="InterPro" id="IPR011712">
    <property type="entry name" value="Sig_transdc_His_kin_sub3_dim/P"/>
</dbReference>
<dbReference type="GO" id="GO:0000155">
    <property type="term" value="F:phosphorelay sensor kinase activity"/>
    <property type="evidence" value="ECO:0007669"/>
    <property type="project" value="InterPro"/>
</dbReference>
<dbReference type="PANTHER" id="PTHR24421:SF10">
    <property type="entry name" value="NITRATE_NITRITE SENSOR PROTEIN NARQ"/>
    <property type="match status" value="1"/>
</dbReference>
<keyword evidence="3" id="KW-0597">Phosphoprotein</keyword>
<keyword evidence="8" id="KW-0902">Two-component regulatory system</keyword>
<dbReference type="PANTHER" id="PTHR24421">
    <property type="entry name" value="NITRATE/NITRITE SENSOR PROTEIN NARX-RELATED"/>
    <property type="match status" value="1"/>
</dbReference>
<name>W7ISV0_9PSEU</name>
<evidence type="ECO:0000313" key="12">
    <source>
        <dbReference type="EMBL" id="EWC59822.1"/>
    </source>
</evidence>
<evidence type="ECO:0000256" key="5">
    <source>
        <dbReference type="ARBA" id="ARBA00022741"/>
    </source>
</evidence>
<feature type="domain" description="Signal transduction histidine kinase subgroup 3 dimerisation and phosphoacceptor" evidence="11">
    <location>
        <begin position="198"/>
        <end position="267"/>
    </location>
</feature>
<comment type="caution">
    <text evidence="12">The sequence shown here is derived from an EMBL/GenBank/DDBJ whole genome shotgun (WGS) entry which is preliminary data.</text>
</comment>
<organism evidence="12 13">
    <name type="scientific">Actinokineospora spheciospongiae</name>
    <dbReference type="NCBI Taxonomy" id="909613"/>
    <lineage>
        <taxon>Bacteria</taxon>
        <taxon>Bacillati</taxon>
        <taxon>Actinomycetota</taxon>
        <taxon>Actinomycetes</taxon>
        <taxon>Pseudonocardiales</taxon>
        <taxon>Pseudonocardiaceae</taxon>
        <taxon>Actinokineospora</taxon>
    </lineage>
</organism>
<dbReference type="InterPro" id="IPR050482">
    <property type="entry name" value="Sensor_HK_TwoCompSys"/>
</dbReference>
<dbReference type="PATRIC" id="fig|909613.9.peg.4823"/>
<dbReference type="Pfam" id="PF02518">
    <property type="entry name" value="HATPase_c"/>
    <property type="match status" value="1"/>
</dbReference>
<feature type="transmembrane region" description="Helical" evidence="9">
    <location>
        <begin position="20"/>
        <end position="42"/>
    </location>
</feature>
<evidence type="ECO:0000256" key="3">
    <source>
        <dbReference type="ARBA" id="ARBA00022553"/>
    </source>
</evidence>
<dbReference type="EMBL" id="AYXG01000184">
    <property type="protein sequence ID" value="EWC59822.1"/>
    <property type="molecule type" value="Genomic_DNA"/>
</dbReference>
<dbReference type="eggNOG" id="COG4585">
    <property type="taxonomic scope" value="Bacteria"/>
</dbReference>
<accession>W7ISV0</accession>
<dbReference type="Proteomes" id="UP000019277">
    <property type="component" value="Unassembled WGS sequence"/>
</dbReference>
<dbReference type="InterPro" id="IPR036890">
    <property type="entry name" value="HATPase_C_sf"/>
</dbReference>
<evidence type="ECO:0000256" key="8">
    <source>
        <dbReference type="ARBA" id="ARBA00023012"/>
    </source>
</evidence>
<keyword evidence="5" id="KW-0547">Nucleotide-binding</keyword>
<keyword evidence="7" id="KW-0067">ATP-binding</keyword>
<protein>
    <recommendedName>
        <fullName evidence="2">histidine kinase</fullName>
        <ecNumber evidence="2">2.7.13.3</ecNumber>
    </recommendedName>
</protein>
<evidence type="ECO:0000256" key="2">
    <source>
        <dbReference type="ARBA" id="ARBA00012438"/>
    </source>
</evidence>
<keyword evidence="9" id="KW-0472">Membrane</keyword>
<evidence type="ECO:0000256" key="1">
    <source>
        <dbReference type="ARBA" id="ARBA00000085"/>
    </source>
</evidence>
<keyword evidence="9" id="KW-0812">Transmembrane</keyword>
<dbReference type="InterPro" id="IPR003594">
    <property type="entry name" value="HATPase_dom"/>
</dbReference>
<dbReference type="GO" id="GO:0005524">
    <property type="term" value="F:ATP binding"/>
    <property type="evidence" value="ECO:0007669"/>
    <property type="project" value="UniProtKB-KW"/>
</dbReference>
<proteinExistence type="predicted"/>
<dbReference type="Gene3D" id="1.20.5.1930">
    <property type="match status" value="1"/>
</dbReference>
<dbReference type="RefSeq" id="WP_035286421.1">
    <property type="nucleotide sequence ID" value="NZ_AYXG01000184.1"/>
</dbReference>
<dbReference type="GO" id="GO:0016020">
    <property type="term" value="C:membrane"/>
    <property type="evidence" value="ECO:0007669"/>
    <property type="project" value="InterPro"/>
</dbReference>
<dbReference type="SUPFAM" id="SSF55874">
    <property type="entry name" value="ATPase domain of HSP90 chaperone/DNA topoisomerase II/histidine kinase"/>
    <property type="match status" value="1"/>
</dbReference>
<comment type="catalytic activity">
    <reaction evidence="1">
        <text>ATP + protein L-histidine = ADP + protein N-phospho-L-histidine.</text>
        <dbReference type="EC" id="2.7.13.3"/>
    </reaction>
</comment>
<keyword evidence="13" id="KW-1185">Reference proteome</keyword>
<reference evidence="12 13" key="1">
    <citation type="journal article" date="2014" name="Genome Announc.">
        <title>Draft Genome Sequence of the Antitrypanosomally Active Sponge-Associated Bacterium Actinokineospora sp. Strain EG49.</title>
        <authorList>
            <person name="Harjes J."/>
            <person name="Ryu T."/>
            <person name="Abdelmohsen U.R."/>
            <person name="Moitinho-Silva L."/>
            <person name="Horn H."/>
            <person name="Ravasi T."/>
            <person name="Hentschel U."/>
        </authorList>
    </citation>
    <scope>NUCLEOTIDE SEQUENCE [LARGE SCALE GENOMIC DNA]</scope>
    <source>
        <strain evidence="12 13">EG49</strain>
    </source>
</reference>
<feature type="domain" description="Histidine kinase/HSP90-like ATPase" evidence="10">
    <location>
        <begin position="305"/>
        <end position="386"/>
    </location>
</feature>
<dbReference type="AlphaFoldDB" id="W7ISV0"/>
<dbReference type="GO" id="GO:0046983">
    <property type="term" value="F:protein dimerization activity"/>
    <property type="evidence" value="ECO:0007669"/>
    <property type="project" value="InterPro"/>
</dbReference>
<evidence type="ECO:0000256" key="9">
    <source>
        <dbReference type="SAM" id="Phobius"/>
    </source>
</evidence>
<feature type="transmembrane region" description="Helical" evidence="9">
    <location>
        <begin position="89"/>
        <end position="117"/>
    </location>
</feature>
<keyword evidence="4" id="KW-0808">Transferase</keyword>
<evidence type="ECO:0000313" key="13">
    <source>
        <dbReference type="Proteomes" id="UP000019277"/>
    </source>
</evidence>
<evidence type="ECO:0000256" key="6">
    <source>
        <dbReference type="ARBA" id="ARBA00022777"/>
    </source>
</evidence>
<dbReference type="Pfam" id="PF07730">
    <property type="entry name" value="HisKA_3"/>
    <property type="match status" value="1"/>
</dbReference>
<evidence type="ECO:0000259" key="10">
    <source>
        <dbReference type="Pfam" id="PF02518"/>
    </source>
</evidence>
<gene>
    <name evidence="12" type="ORF">UO65_4825</name>
</gene>
<dbReference type="EC" id="2.7.13.3" evidence="2"/>
<dbReference type="Gene3D" id="3.30.565.10">
    <property type="entry name" value="Histidine kinase-like ATPase, C-terminal domain"/>
    <property type="match status" value="1"/>
</dbReference>
<evidence type="ECO:0000256" key="4">
    <source>
        <dbReference type="ARBA" id="ARBA00022679"/>
    </source>
</evidence>
<keyword evidence="6 12" id="KW-0418">Kinase</keyword>
<dbReference type="STRING" id="909613.UO65_4825"/>
<feature type="transmembrane region" description="Helical" evidence="9">
    <location>
        <begin position="137"/>
        <end position="158"/>
    </location>
</feature>
<keyword evidence="9" id="KW-1133">Transmembrane helix</keyword>
<dbReference type="OrthoDB" id="5242012at2"/>
<evidence type="ECO:0000256" key="7">
    <source>
        <dbReference type="ARBA" id="ARBA00022840"/>
    </source>
</evidence>
<sequence>MALVLGDPVRHAARRTAGLALGGASAFAELGFLLVAVPALAVPPLRERVFGAAGAIAGFERRRIEGYLGQAGAEGCTGHRAVQYLGVRWVVGGLGAGVLLLVLLGAVSAVIMVAQVLAGGAPGSFDVADGLDWYDPFTFVLFGTLLVFLTVQGLIGVAELDRRLARHFFGPTARELLRRRVSELTVSRADVVAAVDEERRRIERDLHDGVQQRLVALGVLLGRAARASGRTGAGAPVDDLLRQAHEETGRALLDLREVAWRIHPVALDSGGLHPALEALAETAGVPVRLVYSLAERPPGAVEVPAYFVACEAVTNANKHAAATRIDLEVSRTGSAVVVRVGDDGVGGADPAGSGLSGLARRVAAVDGVFTVDSPPGGPTVVTAELPCG</sequence>
<evidence type="ECO:0000259" key="11">
    <source>
        <dbReference type="Pfam" id="PF07730"/>
    </source>
</evidence>